<proteinExistence type="predicted"/>
<reference evidence="1 2" key="1">
    <citation type="journal article" date="2014" name="Genome Announc.">
        <title>Draft Genome Sequences of Two Vibrionaceae Species, Vibrio ponticus C121 and Photobacterium aphoticum C119, Isolated as Coral Reef Microbiota.</title>
        <authorList>
            <person name="Al-saari N."/>
            <person name="Meirelles P.M."/>
            <person name="Mino S."/>
            <person name="Suda W."/>
            <person name="Oshima K."/>
            <person name="Hattori M."/>
            <person name="Ohkuma M."/>
            <person name="Thompson F.L."/>
            <person name="Gomez-Gil B."/>
            <person name="Sawabe T."/>
            <person name="Sawabe T."/>
        </authorList>
    </citation>
    <scope>NUCLEOTIDE SEQUENCE [LARGE SCALE GENOMIC DNA]</scope>
    <source>
        <strain evidence="1 2">JCM 19237</strain>
    </source>
</reference>
<protein>
    <submittedName>
        <fullName evidence="1">ABC transporter periplasmic sugar binding protein</fullName>
    </submittedName>
</protein>
<dbReference type="STRING" id="754436.JCM19237_1062"/>
<evidence type="ECO:0000313" key="1">
    <source>
        <dbReference type="EMBL" id="GAL04390.1"/>
    </source>
</evidence>
<organism evidence="1 2">
    <name type="scientific">Photobacterium aphoticum</name>
    <dbReference type="NCBI Taxonomy" id="754436"/>
    <lineage>
        <taxon>Bacteria</taxon>
        <taxon>Pseudomonadati</taxon>
        <taxon>Pseudomonadota</taxon>
        <taxon>Gammaproteobacteria</taxon>
        <taxon>Vibrionales</taxon>
        <taxon>Vibrionaceae</taxon>
        <taxon>Photobacterium</taxon>
    </lineage>
</organism>
<dbReference type="AlphaFoldDB" id="A0A090QML3"/>
<dbReference type="Proteomes" id="UP000029227">
    <property type="component" value="Unassembled WGS sequence"/>
</dbReference>
<comment type="caution">
    <text evidence="1">The sequence shown here is derived from an EMBL/GenBank/DDBJ whole genome shotgun (WGS) entry which is preliminary data.</text>
</comment>
<gene>
    <name evidence="1" type="ORF">JCM19237_1062</name>
</gene>
<dbReference type="EMBL" id="BBMN01000004">
    <property type="protein sequence ID" value="GAL04390.1"/>
    <property type="molecule type" value="Genomic_DNA"/>
</dbReference>
<name>A0A090QML3_9GAMM</name>
<evidence type="ECO:0000313" key="2">
    <source>
        <dbReference type="Proteomes" id="UP000029227"/>
    </source>
</evidence>
<accession>A0A090QML3</accession>
<dbReference type="eggNOG" id="COG1653">
    <property type="taxonomic scope" value="Bacteria"/>
</dbReference>
<sequence>MTMEKSFFSRTVGMWPQFGFGWKTNLQEAAGKPMVIGEDVGVAPIPTLSEGQTAYSTLDGRA</sequence>